<keyword evidence="1" id="KW-0812">Transmembrane</keyword>
<organism evidence="2 3">
    <name type="scientific">Tritrichomonas foetus</name>
    <dbReference type="NCBI Taxonomy" id="1144522"/>
    <lineage>
        <taxon>Eukaryota</taxon>
        <taxon>Metamonada</taxon>
        <taxon>Parabasalia</taxon>
        <taxon>Tritrichomonadida</taxon>
        <taxon>Tritrichomonadidae</taxon>
        <taxon>Tritrichomonas</taxon>
    </lineage>
</organism>
<comment type="caution">
    <text evidence="2">The sequence shown here is derived from an EMBL/GenBank/DDBJ whole genome shotgun (WGS) entry which is preliminary data.</text>
</comment>
<dbReference type="Proteomes" id="UP000179807">
    <property type="component" value="Unassembled WGS sequence"/>
</dbReference>
<accession>A0A1J4JT25</accession>
<sequence length="267" mass="30542">MKTIRYNLFVTCLHEVPRRHLVELVEVTHEFNIWHPHCWNFRWPLFFGLGHFVEVLLLDLLWLLLFFFNFAFDSCIFAMLGQPLSVDLPLSTTKRLVVLEYSGIYQSTFERPFHQAVAPSSSIFAFHDGSVFFDSICSMTMPAAIFPVTFVGVSVWIRVDSFAVTPALEPYSLIDRSVWIMHNSETVSFVIQIFAFVHATLLPGIFAFTIPHSVEVHSFINIAIFKHHLTEARSLPCVIALSFVCANVESILFLVEVCHAFVCFFGI</sequence>
<feature type="transmembrane region" description="Helical" evidence="1">
    <location>
        <begin position="131"/>
        <end position="157"/>
    </location>
</feature>
<reference evidence="2" key="1">
    <citation type="submission" date="2016-10" db="EMBL/GenBank/DDBJ databases">
        <authorList>
            <person name="Benchimol M."/>
            <person name="Almeida L.G."/>
            <person name="Vasconcelos A.T."/>
            <person name="Perreira-Neves A."/>
            <person name="Rosa I.A."/>
            <person name="Tasca T."/>
            <person name="Bogo M.R."/>
            <person name="de Souza W."/>
        </authorList>
    </citation>
    <scope>NUCLEOTIDE SEQUENCE [LARGE SCALE GENOMIC DNA]</scope>
    <source>
        <strain evidence="2">K</strain>
    </source>
</reference>
<protein>
    <submittedName>
        <fullName evidence="2">Uncharacterized protein</fullName>
    </submittedName>
</protein>
<dbReference type="VEuPathDB" id="TrichDB:TRFO_30637"/>
<keyword evidence="3" id="KW-1185">Reference proteome</keyword>
<dbReference type="RefSeq" id="XP_068355409.1">
    <property type="nucleotide sequence ID" value="XM_068507475.1"/>
</dbReference>
<evidence type="ECO:0000313" key="3">
    <source>
        <dbReference type="Proteomes" id="UP000179807"/>
    </source>
</evidence>
<gene>
    <name evidence="2" type="ORF">TRFO_30637</name>
</gene>
<dbReference type="EMBL" id="MLAK01000873">
    <property type="protein sequence ID" value="OHT02273.1"/>
    <property type="molecule type" value="Genomic_DNA"/>
</dbReference>
<keyword evidence="1" id="KW-0472">Membrane</keyword>
<dbReference type="AlphaFoldDB" id="A0A1J4JT25"/>
<evidence type="ECO:0000313" key="2">
    <source>
        <dbReference type="EMBL" id="OHT02273.1"/>
    </source>
</evidence>
<evidence type="ECO:0000256" key="1">
    <source>
        <dbReference type="SAM" id="Phobius"/>
    </source>
</evidence>
<name>A0A1J4JT25_9EUKA</name>
<keyword evidence="1" id="KW-1133">Transmembrane helix</keyword>
<feature type="transmembrane region" description="Helical" evidence="1">
    <location>
        <begin position="189"/>
        <end position="210"/>
    </location>
</feature>
<proteinExistence type="predicted"/>
<dbReference type="GeneID" id="94842179"/>
<feature type="transmembrane region" description="Helical" evidence="1">
    <location>
        <begin position="49"/>
        <end position="72"/>
    </location>
</feature>